<feature type="compositionally biased region" description="Basic and acidic residues" evidence="1">
    <location>
        <begin position="1078"/>
        <end position="1103"/>
    </location>
</feature>
<feature type="domain" description="YhdP central" evidence="2">
    <location>
        <begin position="326"/>
        <end position="744"/>
    </location>
</feature>
<evidence type="ECO:0000313" key="4">
    <source>
        <dbReference type="Proteomes" id="UP001597294"/>
    </source>
</evidence>
<evidence type="ECO:0000256" key="1">
    <source>
        <dbReference type="SAM" id="MobiDB-lite"/>
    </source>
</evidence>
<dbReference type="RefSeq" id="WP_380251498.1">
    <property type="nucleotide sequence ID" value="NZ_JBHUII010000004.1"/>
</dbReference>
<dbReference type="PANTHER" id="PTHR30441">
    <property type="entry name" value="DUF748 DOMAIN-CONTAINING PROTEIN"/>
    <property type="match status" value="1"/>
</dbReference>
<evidence type="ECO:0000313" key="3">
    <source>
        <dbReference type="EMBL" id="MFD2206176.1"/>
    </source>
</evidence>
<keyword evidence="4" id="KW-1185">Reference proteome</keyword>
<reference evidence="4" key="1">
    <citation type="journal article" date="2019" name="Int. J. Syst. Evol. Microbiol.">
        <title>The Global Catalogue of Microorganisms (GCM) 10K type strain sequencing project: providing services to taxonomists for standard genome sequencing and annotation.</title>
        <authorList>
            <consortium name="The Broad Institute Genomics Platform"/>
            <consortium name="The Broad Institute Genome Sequencing Center for Infectious Disease"/>
            <person name="Wu L."/>
            <person name="Ma J."/>
        </authorList>
    </citation>
    <scope>NUCLEOTIDE SEQUENCE [LARGE SCALE GENOMIC DNA]</scope>
    <source>
        <strain evidence="4">CGMCC 4.7192</strain>
    </source>
</reference>
<dbReference type="Proteomes" id="UP001597294">
    <property type="component" value="Unassembled WGS sequence"/>
</dbReference>
<protein>
    <submittedName>
        <fullName evidence="3">AsmA-like C-terminal domain-containing protein</fullName>
    </submittedName>
</protein>
<dbReference type="InterPro" id="IPR052894">
    <property type="entry name" value="AsmA-related"/>
</dbReference>
<organism evidence="3 4">
    <name type="scientific">Kiloniella antarctica</name>
    <dbReference type="NCBI Taxonomy" id="1550907"/>
    <lineage>
        <taxon>Bacteria</taxon>
        <taxon>Pseudomonadati</taxon>
        <taxon>Pseudomonadota</taxon>
        <taxon>Alphaproteobacteria</taxon>
        <taxon>Rhodospirillales</taxon>
        <taxon>Kiloniellaceae</taxon>
        <taxon>Kiloniella</taxon>
    </lineage>
</organism>
<dbReference type="PANTHER" id="PTHR30441:SF4">
    <property type="entry name" value="PROTEIN ASMA"/>
    <property type="match status" value="1"/>
</dbReference>
<dbReference type="Pfam" id="PF13116">
    <property type="entry name" value="YhdP"/>
    <property type="match status" value="1"/>
</dbReference>
<comment type="caution">
    <text evidence="3">The sequence shown here is derived from an EMBL/GenBank/DDBJ whole genome shotgun (WGS) entry which is preliminary data.</text>
</comment>
<sequence>MIRKSSLFVLELIAALLVITAVFAGIAIWRLSSGPVQLDFLTPYVEEAFVDQEQGMRLDVETTMLVWVPKERAIAVQVENVRIIDKEDNTIAAVPLMGIDFDLGALLRGKIVPTGVGVIGPELYLVRAEDGHFEIENSPSGMKVEGGPSFGDILPEVLDSLMTDREIGHPLAYLDQLAIVGAKLVIDDRKLGLIFNVPYADISIRRDKLGLDGELDLVVDIASEEAILNGAFVYDKTLQIIDLAFELSGIKPTTLAKLDPSLAELSTIDIPLAASVATSLDLSGEFGRSRFELSGGSGTIAIPSQKIPELPVQGLFLKGSYSKTNQKLTLDNAAINFGTETEKGPQLSIAGSASGLEGDMQILAGVRAVDVPLDDLSLYWPEDKAGDAREWITENIRTGMADEAVIKVVLDIPEGDFDKANLVSLKGTMKYSDLDVHYLRPLPPVGKVSGTADVRADGLTLFTEGGMLEDMSVLPTTIEITGLDVENEKIAIQTAVEGPVNTALTILNSENLRLIDELGIDPKETSGAAAVAVDFDFLLLKDLKFEDIAIDASAKIKKTRIGKIYNGLDATEGELELNVTGKGMHVTGPLLLADIPLTIDWHENFGSDVSIRTDLKADIPRIEPNGLEKLGIPVADYITGPVSLSLALENRTDKTGVVQLATNLQDAVLKLDELNYQKEVGVPGQLQAIVALQNGEAVKINSFDLEANDLAVSGELTLSDNGISQASLDQLQLGNSLLTDVMLDLRNDKPVVVIGGGVLDATHFIGDAEVQTTDTTSISTGETDSVVPEIVTKETETTAPIVVIAEKLDAIYMGEQRFFRDASLWIDKEVDGWKRIQFTGEIPKELWHAEGVKGTEETDNVVRTFAMAYQPLENGQQGLSITANDFGAMLRALDVLDTVEGGSLQISGTASNYRTETLLKGNIEARGLRLVKAPTLAKMLAFASLTGPVTTLTTEGIAFNELKGDFTLQNGFLRSDLIRLYSSSIGLTAKGEIDTTKKLLAVDGTIVPAYTINRILGGIPLIGNLLTGGEGEGIVAFNYALKGDLEEPEVSINALSGLAPGFLRNIFGNATPTTEGQKTSEEKAAEEAEEAEEKKQSKEKKVP</sequence>
<gene>
    <name evidence="3" type="ORF">ACFSKO_11150</name>
</gene>
<dbReference type="InterPro" id="IPR025263">
    <property type="entry name" value="YhdP_central"/>
</dbReference>
<dbReference type="EMBL" id="JBHUII010000004">
    <property type="protein sequence ID" value="MFD2206176.1"/>
    <property type="molecule type" value="Genomic_DNA"/>
</dbReference>
<feature type="region of interest" description="Disordered" evidence="1">
    <location>
        <begin position="1069"/>
        <end position="1103"/>
    </location>
</feature>
<accession>A0ABW5BMW7</accession>
<proteinExistence type="predicted"/>
<name>A0ABW5BMW7_9PROT</name>
<evidence type="ECO:0000259" key="2">
    <source>
        <dbReference type="Pfam" id="PF13116"/>
    </source>
</evidence>